<proteinExistence type="predicted"/>
<evidence type="ECO:0000256" key="1">
    <source>
        <dbReference type="SAM" id="Phobius"/>
    </source>
</evidence>
<dbReference type="Proteomes" id="UP000324629">
    <property type="component" value="Unassembled WGS sequence"/>
</dbReference>
<keyword evidence="3" id="KW-1185">Reference proteome</keyword>
<organism evidence="2 3">
    <name type="scientific">Paragonimus westermani</name>
    <dbReference type="NCBI Taxonomy" id="34504"/>
    <lineage>
        <taxon>Eukaryota</taxon>
        <taxon>Metazoa</taxon>
        <taxon>Spiralia</taxon>
        <taxon>Lophotrochozoa</taxon>
        <taxon>Platyhelminthes</taxon>
        <taxon>Trematoda</taxon>
        <taxon>Digenea</taxon>
        <taxon>Plagiorchiida</taxon>
        <taxon>Troglotremata</taxon>
        <taxon>Troglotrematidae</taxon>
        <taxon>Paragonimus</taxon>
    </lineage>
</organism>
<dbReference type="EMBL" id="QNGE01001596">
    <property type="protein sequence ID" value="KAA3677240.1"/>
    <property type="molecule type" value="Genomic_DNA"/>
</dbReference>
<feature type="non-terminal residue" evidence="2">
    <location>
        <position position="1"/>
    </location>
</feature>
<keyword evidence="1" id="KW-1133">Transmembrane helix</keyword>
<comment type="caution">
    <text evidence="2">The sequence shown here is derived from an EMBL/GenBank/DDBJ whole genome shotgun (WGS) entry which is preliminary data.</text>
</comment>
<feature type="transmembrane region" description="Helical" evidence="1">
    <location>
        <begin position="6"/>
        <end position="27"/>
    </location>
</feature>
<keyword evidence="1" id="KW-0472">Membrane</keyword>
<sequence length="73" mass="8372">LRQHFVHRSVLVFCCAIEYYSHLLRFIRIQHRVMRQVPPAKGLIIAGVNSGYITSGHVCLDNLAIFTCRFSVV</sequence>
<feature type="non-terminal residue" evidence="2">
    <location>
        <position position="73"/>
    </location>
</feature>
<dbReference type="AlphaFoldDB" id="A0A5J4NPX8"/>
<accession>A0A5J4NPX8</accession>
<evidence type="ECO:0000313" key="2">
    <source>
        <dbReference type="EMBL" id="KAA3677240.1"/>
    </source>
</evidence>
<reference evidence="2 3" key="1">
    <citation type="journal article" date="2019" name="Gigascience">
        <title>Whole-genome sequence of the oriental lung fluke Paragonimus westermani.</title>
        <authorList>
            <person name="Oey H."/>
            <person name="Zakrzewski M."/>
            <person name="Narain K."/>
            <person name="Devi K.R."/>
            <person name="Agatsuma T."/>
            <person name="Nawaratna S."/>
            <person name="Gobert G.N."/>
            <person name="Jones M.K."/>
            <person name="Ragan M.A."/>
            <person name="McManus D.P."/>
            <person name="Krause L."/>
        </authorList>
    </citation>
    <scope>NUCLEOTIDE SEQUENCE [LARGE SCALE GENOMIC DNA]</scope>
    <source>
        <strain evidence="2 3">IND2009</strain>
    </source>
</reference>
<name>A0A5J4NPX8_9TREM</name>
<evidence type="ECO:0000313" key="3">
    <source>
        <dbReference type="Proteomes" id="UP000324629"/>
    </source>
</evidence>
<gene>
    <name evidence="2" type="ORF">DEA37_0005963</name>
</gene>
<keyword evidence="1" id="KW-0812">Transmembrane</keyword>
<protein>
    <submittedName>
        <fullName evidence="2">Uncharacterized protein</fullName>
    </submittedName>
</protein>